<evidence type="ECO:0000256" key="1">
    <source>
        <dbReference type="SAM" id="MobiDB-lite"/>
    </source>
</evidence>
<organism evidence="2 3">
    <name type="scientific">Stylosanthes scabra</name>
    <dbReference type="NCBI Taxonomy" id="79078"/>
    <lineage>
        <taxon>Eukaryota</taxon>
        <taxon>Viridiplantae</taxon>
        <taxon>Streptophyta</taxon>
        <taxon>Embryophyta</taxon>
        <taxon>Tracheophyta</taxon>
        <taxon>Spermatophyta</taxon>
        <taxon>Magnoliopsida</taxon>
        <taxon>eudicotyledons</taxon>
        <taxon>Gunneridae</taxon>
        <taxon>Pentapetalae</taxon>
        <taxon>rosids</taxon>
        <taxon>fabids</taxon>
        <taxon>Fabales</taxon>
        <taxon>Fabaceae</taxon>
        <taxon>Papilionoideae</taxon>
        <taxon>50 kb inversion clade</taxon>
        <taxon>dalbergioids sensu lato</taxon>
        <taxon>Dalbergieae</taxon>
        <taxon>Pterocarpus clade</taxon>
        <taxon>Stylosanthes</taxon>
    </lineage>
</organism>
<feature type="region of interest" description="Disordered" evidence="1">
    <location>
        <begin position="1"/>
        <end position="56"/>
    </location>
</feature>
<evidence type="ECO:0000313" key="3">
    <source>
        <dbReference type="Proteomes" id="UP001341840"/>
    </source>
</evidence>
<accession>A0ABU6YFK0</accession>
<sequence>MVTHEDGDVYHNQGKGTSFALKGQNSEESGHVRQPKRSQGNPTTSNLGSKPEGKRYEKYYPDDLTCEGCRRYHPSKPCRIGMRVGTYGTGLPKEEEPKLTEHLRAMRYKGVMVVVVTNSTKTKVRRGM</sequence>
<gene>
    <name evidence="2" type="ORF">PIB30_048196</name>
</gene>
<proteinExistence type="predicted"/>
<feature type="compositionally biased region" description="Polar residues" evidence="1">
    <location>
        <begin position="37"/>
        <end position="48"/>
    </location>
</feature>
<evidence type="ECO:0000313" key="2">
    <source>
        <dbReference type="EMBL" id="MED6208749.1"/>
    </source>
</evidence>
<protein>
    <submittedName>
        <fullName evidence="2">Uncharacterized protein</fullName>
    </submittedName>
</protein>
<dbReference type="Proteomes" id="UP001341840">
    <property type="component" value="Unassembled WGS sequence"/>
</dbReference>
<name>A0ABU6YFK0_9FABA</name>
<comment type="caution">
    <text evidence="2">The sequence shown here is derived from an EMBL/GenBank/DDBJ whole genome shotgun (WGS) entry which is preliminary data.</text>
</comment>
<dbReference type="EMBL" id="JASCZI010241969">
    <property type="protein sequence ID" value="MED6208749.1"/>
    <property type="molecule type" value="Genomic_DNA"/>
</dbReference>
<keyword evidence="3" id="KW-1185">Reference proteome</keyword>
<reference evidence="2 3" key="1">
    <citation type="journal article" date="2023" name="Plants (Basel)">
        <title>Bridging the Gap: Combining Genomics and Transcriptomics Approaches to Understand Stylosanthes scabra, an Orphan Legume from the Brazilian Caatinga.</title>
        <authorList>
            <person name="Ferreira-Neto J.R.C."/>
            <person name="da Silva M.D."/>
            <person name="Binneck E."/>
            <person name="de Melo N.F."/>
            <person name="da Silva R.H."/>
            <person name="de Melo A.L.T.M."/>
            <person name="Pandolfi V."/>
            <person name="Bustamante F.O."/>
            <person name="Brasileiro-Vidal A.C."/>
            <person name="Benko-Iseppon A.M."/>
        </authorList>
    </citation>
    <scope>NUCLEOTIDE SEQUENCE [LARGE SCALE GENOMIC DNA]</scope>
    <source>
        <tissue evidence="2">Leaves</tissue>
    </source>
</reference>